<dbReference type="AlphaFoldDB" id="A0A916Z257"/>
<keyword evidence="1" id="KW-1133">Transmembrane helix</keyword>
<accession>A0A916Z257</accession>
<evidence type="ECO:0000313" key="3">
    <source>
        <dbReference type="Proteomes" id="UP000612349"/>
    </source>
</evidence>
<dbReference type="PANTHER" id="PTHR34289:SF8">
    <property type="entry name" value="DUF819 DOMAIN-CONTAINING PROTEIN"/>
    <property type="match status" value="1"/>
</dbReference>
<organism evidence="2 3">
    <name type="scientific">Croceicoccus mobilis</name>
    <dbReference type="NCBI Taxonomy" id="1703339"/>
    <lineage>
        <taxon>Bacteria</taxon>
        <taxon>Pseudomonadati</taxon>
        <taxon>Pseudomonadota</taxon>
        <taxon>Alphaproteobacteria</taxon>
        <taxon>Sphingomonadales</taxon>
        <taxon>Erythrobacteraceae</taxon>
        <taxon>Croceicoccus</taxon>
    </lineage>
</organism>
<feature type="transmembrane region" description="Helical" evidence="1">
    <location>
        <begin position="65"/>
        <end position="83"/>
    </location>
</feature>
<dbReference type="Pfam" id="PF05684">
    <property type="entry name" value="DUF819"/>
    <property type="match status" value="1"/>
</dbReference>
<feature type="transmembrane region" description="Helical" evidence="1">
    <location>
        <begin position="254"/>
        <end position="276"/>
    </location>
</feature>
<feature type="transmembrane region" description="Helical" evidence="1">
    <location>
        <begin position="318"/>
        <end position="338"/>
    </location>
</feature>
<name>A0A916Z257_9SPHN</name>
<keyword evidence="1" id="KW-0812">Transmembrane</keyword>
<dbReference type="EMBL" id="BMIP01000004">
    <property type="protein sequence ID" value="GGD72455.1"/>
    <property type="molecule type" value="Genomic_DNA"/>
</dbReference>
<dbReference type="PANTHER" id="PTHR34289">
    <property type="entry name" value="PROTEIN, PUTATIVE (DUF819)-RELATED"/>
    <property type="match status" value="1"/>
</dbReference>
<protein>
    <submittedName>
        <fullName evidence="2">Membrane protein</fullName>
    </submittedName>
</protein>
<feature type="transmembrane region" description="Helical" evidence="1">
    <location>
        <begin position="163"/>
        <end position="181"/>
    </location>
</feature>
<feature type="transmembrane region" description="Helical" evidence="1">
    <location>
        <begin position="345"/>
        <end position="367"/>
    </location>
</feature>
<dbReference type="Proteomes" id="UP000612349">
    <property type="component" value="Unassembled WGS sequence"/>
</dbReference>
<reference evidence="2" key="1">
    <citation type="journal article" date="2014" name="Int. J. Syst. Evol. Microbiol.">
        <title>Complete genome sequence of Corynebacterium casei LMG S-19264T (=DSM 44701T), isolated from a smear-ripened cheese.</title>
        <authorList>
            <consortium name="US DOE Joint Genome Institute (JGI-PGF)"/>
            <person name="Walter F."/>
            <person name="Albersmeier A."/>
            <person name="Kalinowski J."/>
            <person name="Ruckert C."/>
        </authorList>
    </citation>
    <scope>NUCLEOTIDE SEQUENCE</scope>
    <source>
        <strain evidence="2">CGMCC 1.15360</strain>
    </source>
</reference>
<proteinExistence type="predicted"/>
<evidence type="ECO:0000313" key="2">
    <source>
        <dbReference type="EMBL" id="GGD72455.1"/>
    </source>
</evidence>
<dbReference type="RefSeq" id="WP_066774570.1">
    <property type="nucleotide sequence ID" value="NZ_BMIP01000004.1"/>
</dbReference>
<evidence type="ECO:0000256" key="1">
    <source>
        <dbReference type="SAM" id="Phobius"/>
    </source>
</evidence>
<feature type="transmembrane region" description="Helical" evidence="1">
    <location>
        <begin position="12"/>
        <end position="29"/>
    </location>
</feature>
<feature type="transmembrane region" description="Helical" evidence="1">
    <location>
        <begin position="95"/>
        <end position="119"/>
    </location>
</feature>
<feature type="transmembrane region" description="Helical" evidence="1">
    <location>
        <begin position="373"/>
        <end position="399"/>
    </location>
</feature>
<feature type="transmembrane region" description="Helical" evidence="1">
    <location>
        <begin position="220"/>
        <end position="242"/>
    </location>
</feature>
<comment type="caution">
    <text evidence="2">The sequence shown here is derived from an EMBL/GenBank/DDBJ whole genome shotgun (WGS) entry which is preliminary data.</text>
</comment>
<feature type="transmembrane region" description="Helical" evidence="1">
    <location>
        <begin position="36"/>
        <end position="59"/>
    </location>
</feature>
<keyword evidence="1" id="KW-0472">Membrane</keyword>
<sequence length="403" mass="42091">MFDLSAIHSPTAVAAICCAVAGLVMWAAARPELRRFFAIVPAILILCYAPAVLGTIGVMPRSSAAYDWIATYLLPMGLFLLVVTTDIPAIVRLGWGTIIMMLVGTFGVVVGAIVSFFTFRSILPPDAWTSFAVITGSWTGGGGNFAAVRESVQMPDTLTGPTIVVDATIGFAWLGVVLFMARHQNWVRRFYTPRENAAALEHMEDPGAEAAKEPLTGEGLAIVLGVGVPAAVVCMWAGNAAFAALENSVAASPMWNGVLSGYTLGIVLITLAATALSFTPMRRLDRLGATQIGYLTQYIFFASLGAQADLSSIVDMPALVLAGALWMAIHIAIMALASRIMRAPLYLPAVASIANISGPSTAAIVGAEYNKPLAALGLLLGLLGNLIGTWAGLGVAIVLRAAG</sequence>
<keyword evidence="3" id="KW-1185">Reference proteome</keyword>
<gene>
    <name evidence="2" type="ORF">GCM10010990_22480</name>
</gene>
<feature type="transmembrane region" description="Helical" evidence="1">
    <location>
        <begin position="288"/>
        <end position="306"/>
    </location>
</feature>
<reference evidence="2" key="2">
    <citation type="submission" date="2020-09" db="EMBL/GenBank/DDBJ databases">
        <authorList>
            <person name="Sun Q."/>
            <person name="Zhou Y."/>
        </authorList>
    </citation>
    <scope>NUCLEOTIDE SEQUENCE</scope>
    <source>
        <strain evidence="2">CGMCC 1.15360</strain>
    </source>
</reference>
<dbReference type="InterPro" id="IPR008537">
    <property type="entry name" value="DUF819"/>
</dbReference>